<evidence type="ECO:0000256" key="15">
    <source>
        <dbReference type="ARBA" id="ARBA00023157"/>
    </source>
</evidence>
<gene>
    <name evidence="25" type="primary">Ifnar1</name>
    <name evidence="25" type="ORF">PHOROB_LOCUS9498</name>
</gene>
<evidence type="ECO:0000313" key="26">
    <source>
        <dbReference type="Proteomes" id="UP001152836"/>
    </source>
</evidence>
<keyword evidence="17" id="KW-0325">Glycoprotein</keyword>
<feature type="chain" id="PRO_5043617203" description="Interferon alpha/beta receptor 1" evidence="22">
    <location>
        <begin position="23"/>
        <end position="583"/>
    </location>
</feature>
<evidence type="ECO:0000256" key="20">
    <source>
        <dbReference type="SAM" id="MobiDB-lite"/>
    </source>
</evidence>
<dbReference type="InterPro" id="IPR013783">
    <property type="entry name" value="Ig-like_fold"/>
</dbReference>
<keyword evidence="7" id="KW-0597">Phosphoprotein</keyword>
<dbReference type="FunFam" id="2.60.40.10:FF:001548">
    <property type="entry name" value="Interferon receptor 1 isoform 4"/>
    <property type="match status" value="1"/>
</dbReference>
<keyword evidence="6" id="KW-1003">Cell membrane</keyword>
<dbReference type="Gene3D" id="2.60.40.10">
    <property type="entry name" value="Immunoglobulins"/>
    <property type="match status" value="4"/>
</dbReference>
<dbReference type="RefSeq" id="XP_051047839.1">
    <property type="nucleotide sequence ID" value="XM_051191882.1"/>
</dbReference>
<dbReference type="Proteomes" id="UP001152836">
    <property type="component" value="Unassembled WGS sequence"/>
</dbReference>
<dbReference type="InterPro" id="IPR036116">
    <property type="entry name" value="FN3_sf"/>
</dbReference>
<dbReference type="SUPFAM" id="SSF49265">
    <property type="entry name" value="Fibronectin type III"/>
    <property type="match status" value="4"/>
</dbReference>
<feature type="domain" description="Fibronectin type-III" evidence="23">
    <location>
        <begin position="11"/>
        <end position="114"/>
    </location>
</feature>
<dbReference type="FunFam" id="2.60.40.10:FF:000842">
    <property type="entry name" value="Interferon receptor 1 isoform 4"/>
    <property type="match status" value="2"/>
</dbReference>
<dbReference type="GO" id="GO:0009893">
    <property type="term" value="P:positive regulation of metabolic process"/>
    <property type="evidence" value="ECO:0007669"/>
    <property type="project" value="UniProtKB-ARBA"/>
</dbReference>
<dbReference type="PANTHER" id="PTHR20859">
    <property type="entry name" value="INTERFERON/INTERLEUKIN RECEPTOR"/>
    <property type="match status" value="1"/>
</dbReference>
<keyword evidence="15" id="KW-1015">Disulfide bond</keyword>
<keyword evidence="13 21" id="KW-1133">Transmembrane helix</keyword>
<dbReference type="InterPro" id="IPR003961">
    <property type="entry name" value="FN3_dom"/>
</dbReference>
<feature type="domain" description="Interferon/interleukin receptor" evidence="24">
    <location>
        <begin position="127"/>
        <end position="224"/>
    </location>
</feature>
<dbReference type="AlphaFoldDB" id="A0AAU9ZIP1"/>
<comment type="similarity">
    <text evidence="4">Belongs to the type II cytokine receptor family.</text>
</comment>
<dbReference type="RefSeq" id="XP_051047840.1">
    <property type="nucleotide sequence ID" value="XM_051191883.1"/>
</dbReference>
<feature type="domain" description="Interferon/interleukin receptor" evidence="24">
    <location>
        <begin position="331"/>
        <end position="424"/>
    </location>
</feature>
<evidence type="ECO:0000256" key="21">
    <source>
        <dbReference type="SAM" id="Phobius"/>
    </source>
</evidence>
<dbReference type="CDD" id="cd00063">
    <property type="entry name" value="FN3"/>
    <property type="match status" value="1"/>
</dbReference>
<feature type="region of interest" description="Disordered" evidence="20">
    <location>
        <begin position="516"/>
        <end position="583"/>
    </location>
</feature>
<evidence type="ECO:0000256" key="12">
    <source>
        <dbReference type="ARBA" id="ARBA00022843"/>
    </source>
</evidence>
<keyword evidence="9 22" id="KW-0732">Signal</keyword>
<accession>A0AAU9ZIP1</accession>
<sequence>MLALLGAAALLLVAGAPRVLLAAADGDDLEPPEDVDVYIIDDNFTLKWSSQNYSVGSVTFSAEYQEEEMEDWLKLPGCQHVTGTKCEFSLLDTNIYVKIKFRVRAEADSSASSWAEIDPFIPFCRARIGPPGVRLEAEDQAIVVYISHPGQGGKMWDKDVMQFQYRIEIWQKSSGVSKNITTFYYTEKILKLLPETTYCLKVEAIHKSHKNQSSYSAVQCINTTEANKMPVPENIEMDVHGASYVLKWDCASADASYRAQWLPGYSKSVPGSSLNEWKPIPACADVKTTHCVFPQNTIHTGTFFLRVQAFSGNQTSFWSEDKLIDSNKFATIPPPVIAVSSTRDSLLAYVTCQDDSSIECHGLTYEIVFWEKTSNTKRKMVKESPEFAIVNLQPQTVYCVQARVLSFSLWNKSSDFSDMLCKMTRPGNSSPMTWIITGFGTLFFSFLVLYAGKNLLKYLNYVFFSSPKPPPSIDEFFSEPSSKNLLFLTPEEHTEQCFIIENTDTVAVTEGNIIPQEDCRKHTSQSSQDSGNYSNEEGSTGSESSSGSGHRAVSAHSGLLEGPRGNPWDMSCSPGTCERESAS</sequence>
<evidence type="ECO:0000259" key="23">
    <source>
        <dbReference type="Pfam" id="PF01108"/>
    </source>
</evidence>
<evidence type="ECO:0000256" key="10">
    <source>
        <dbReference type="ARBA" id="ARBA00022737"/>
    </source>
</evidence>
<evidence type="ECO:0000256" key="19">
    <source>
        <dbReference type="ARBA" id="ARBA00032112"/>
    </source>
</evidence>
<keyword evidence="11" id="KW-0967">Endosome</keyword>
<dbReference type="PANTHER" id="PTHR20859:SF54">
    <property type="entry name" value="INTERFERON ALPHA_BETA RECEPTOR 1"/>
    <property type="match status" value="1"/>
</dbReference>
<name>A0AAU9ZIP1_PHORO</name>
<proteinExistence type="inferred from homology"/>
<keyword evidence="16" id="KW-0675">Receptor</keyword>
<feature type="transmembrane region" description="Helical" evidence="21">
    <location>
        <begin position="432"/>
        <end position="451"/>
    </location>
</feature>
<dbReference type="CTD" id="3454"/>
<reference evidence="25" key="1">
    <citation type="submission" date="2022-06" db="EMBL/GenBank/DDBJ databases">
        <authorList>
            <person name="Andreotti S."/>
            <person name="Wyler E."/>
        </authorList>
    </citation>
    <scope>NUCLEOTIDE SEQUENCE</scope>
</reference>
<comment type="caution">
    <text evidence="25">The sequence shown here is derived from an EMBL/GenBank/DDBJ whole genome shotgun (WGS) entry which is preliminary data.</text>
</comment>
<feature type="signal peptide" evidence="22">
    <location>
        <begin position="1"/>
        <end position="22"/>
    </location>
</feature>
<evidence type="ECO:0000256" key="11">
    <source>
        <dbReference type="ARBA" id="ARBA00022753"/>
    </source>
</evidence>
<evidence type="ECO:0000256" key="2">
    <source>
        <dbReference type="ARBA" id="ARBA00004371"/>
    </source>
</evidence>
<dbReference type="InterPro" id="IPR015373">
    <property type="entry name" value="Interferon/interleukin_rcp_dom"/>
</dbReference>
<evidence type="ECO:0000256" key="5">
    <source>
        <dbReference type="ARBA" id="ARBA00016784"/>
    </source>
</evidence>
<evidence type="ECO:0000256" key="18">
    <source>
        <dbReference type="ARBA" id="ARBA00023228"/>
    </source>
</evidence>
<evidence type="ECO:0000256" key="16">
    <source>
        <dbReference type="ARBA" id="ARBA00023170"/>
    </source>
</evidence>
<dbReference type="GO" id="GO:0005770">
    <property type="term" value="C:late endosome"/>
    <property type="evidence" value="ECO:0007669"/>
    <property type="project" value="UniProtKB-SubCell"/>
</dbReference>
<evidence type="ECO:0000256" key="13">
    <source>
        <dbReference type="ARBA" id="ARBA00022989"/>
    </source>
</evidence>
<keyword evidence="10" id="KW-0677">Repeat</keyword>
<evidence type="ECO:0000256" key="9">
    <source>
        <dbReference type="ARBA" id="ARBA00022729"/>
    </source>
</evidence>
<evidence type="ECO:0000256" key="4">
    <source>
        <dbReference type="ARBA" id="ARBA00005399"/>
    </source>
</evidence>
<dbReference type="GO" id="GO:0009615">
    <property type="term" value="P:response to virus"/>
    <property type="evidence" value="ECO:0007669"/>
    <property type="project" value="UniProtKB-ARBA"/>
</dbReference>
<keyword evidence="12" id="KW-0832">Ubl conjugation</keyword>
<dbReference type="GO" id="GO:0005764">
    <property type="term" value="C:lysosome"/>
    <property type="evidence" value="ECO:0007669"/>
    <property type="project" value="UniProtKB-SubCell"/>
</dbReference>
<comment type="subcellular location">
    <subcellularLocation>
        <location evidence="1">Cell membrane</location>
        <topology evidence="1">Single-pass type I membrane protein</topology>
    </subcellularLocation>
    <subcellularLocation>
        <location evidence="3">Late endosome</location>
    </subcellularLocation>
    <subcellularLocation>
        <location evidence="2">Lysosome</location>
    </subcellularLocation>
</comment>
<feature type="compositionally biased region" description="Low complexity" evidence="20">
    <location>
        <begin position="530"/>
        <end position="549"/>
    </location>
</feature>
<dbReference type="GeneID" id="127227514"/>
<dbReference type="Pfam" id="PF09294">
    <property type="entry name" value="Interfer-bind"/>
    <property type="match status" value="2"/>
</dbReference>
<evidence type="ECO:0000256" key="3">
    <source>
        <dbReference type="ARBA" id="ARBA00004603"/>
    </source>
</evidence>
<keyword evidence="8 21" id="KW-0812">Transmembrane</keyword>
<dbReference type="GO" id="GO:0019955">
    <property type="term" value="F:cytokine binding"/>
    <property type="evidence" value="ECO:0007669"/>
    <property type="project" value="UniProtKB-ARBA"/>
</dbReference>
<evidence type="ECO:0000256" key="8">
    <source>
        <dbReference type="ARBA" id="ARBA00022692"/>
    </source>
</evidence>
<evidence type="ECO:0000256" key="7">
    <source>
        <dbReference type="ARBA" id="ARBA00022553"/>
    </source>
</evidence>
<dbReference type="GO" id="GO:0004905">
    <property type="term" value="F:type I interferon receptor activity"/>
    <property type="evidence" value="ECO:0007669"/>
    <property type="project" value="TreeGrafter"/>
</dbReference>
<keyword evidence="26" id="KW-1185">Reference proteome</keyword>
<keyword evidence="18" id="KW-0458">Lysosome</keyword>
<evidence type="ECO:0000256" key="17">
    <source>
        <dbReference type="ARBA" id="ARBA00023180"/>
    </source>
</evidence>
<protein>
    <recommendedName>
        <fullName evidence="5">Interferon alpha/beta receptor 1</fullName>
    </recommendedName>
    <alternativeName>
        <fullName evidence="19">Type I interferon receptor 1</fullName>
    </alternativeName>
</protein>
<evidence type="ECO:0000256" key="1">
    <source>
        <dbReference type="ARBA" id="ARBA00004251"/>
    </source>
</evidence>
<dbReference type="GO" id="GO:0005886">
    <property type="term" value="C:plasma membrane"/>
    <property type="evidence" value="ECO:0007669"/>
    <property type="project" value="UniProtKB-SubCell"/>
</dbReference>
<dbReference type="KEGG" id="prob:127227514"/>
<keyword evidence="14 21" id="KW-0472">Membrane</keyword>
<organism evidence="25 26">
    <name type="scientific">Phodopus roborovskii</name>
    <name type="common">Roborovski's desert hamster</name>
    <name type="synonym">Cricetulus roborovskii</name>
    <dbReference type="NCBI Taxonomy" id="109678"/>
    <lineage>
        <taxon>Eukaryota</taxon>
        <taxon>Metazoa</taxon>
        <taxon>Chordata</taxon>
        <taxon>Craniata</taxon>
        <taxon>Vertebrata</taxon>
        <taxon>Euteleostomi</taxon>
        <taxon>Mammalia</taxon>
        <taxon>Eutheria</taxon>
        <taxon>Euarchontoglires</taxon>
        <taxon>Glires</taxon>
        <taxon>Rodentia</taxon>
        <taxon>Myomorpha</taxon>
        <taxon>Muroidea</taxon>
        <taxon>Cricetidae</taxon>
        <taxon>Cricetinae</taxon>
        <taxon>Phodopus</taxon>
    </lineage>
</organism>
<evidence type="ECO:0000259" key="24">
    <source>
        <dbReference type="Pfam" id="PF09294"/>
    </source>
</evidence>
<dbReference type="InterPro" id="IPR050650">
    <property type="entry name" value="Type-II_Cytokine-TF_Rcpt"/>
</dbReference>
<evidence type="ECO:0000256" key="6">
    <source>
        <dbReference type="ARBA" id="ARBA00022475"/>
    </source>
</evidence>
<evidence type="ECO:0000256" key="22">
    <source>
        <dbReference type="SAM" id="SignalP"/>
    </source>
</evidence>
<evidence type="ECO:0000313" key="25">
    <source>
        <dbReference type="EMBL" id="CAH6792549.1"/>
    </source>
</evidence>
<dbReference type="Pfam" id="PF01108">
    <property type="entry name" value="Tissue_fac"/>
    <property type="match status" value="1"/>
</dbReference>
<evidence type="ECO:0000256" key="14">
    <source>
        <dbReference type="ARBA" id="ARBA00023136"/>
    </source>
</evidence>
<dbReference type="EMBL" id="CALSGD010001454">
    <property type="protein sequence ID" value="CAH6792549.1"/>
    <property type="molecule type" value="Genomic_DNA"/>
</dbReference>